<feature type="compositionally biased region" description="Polar residues" evidence="1">
    <location>
        <begin position="141"/>
        <end position="152"/>
    </location>
</feature>
<gene>
    <name evidence="2" type="ORF">G5I_14010</name>
</gene>
<reference evidence="2" key="1">
    <citation type="submission" date="2011-02" db="EMBL/GenBank/DDBJ databases">
        <title>The genome of the leaf-cutting ant Acromyrmex echinatior suggests key adaptations to social evolution and fungus farming.</title>
        <authorList>
            <person name="Nygaard S."/>
            <person name="Zhang G."/>
        </authorList>
    </citation>
    <scope>NUCLEOTIDE SEQUENCE</scope>
</reference>
<evidence type="ECO:0000256" key="1">
    <source>
        <dbReference type="SAM" id="MobiDB-lite"/>
    </source>
</evidence>
<dbReference type="Proteomes" id="UP000007755">
    <property type="component" value="Unassembled WGS sequence"/>
</dbReference>
<feature type="region of interest" description="Disordered" evidence="1">
    <location>
        <begin position="121"/>
        <end position="152"/>
    </location>
</feature>
<protein>
    <submittedName>
        <fullName evidence="2">Uncharacterized protein</fullName>
    </submittedName>
</protein>
<feature type="region of interest" description="Disordered" evidence="1">
    <location>
        <begin position="49"/>
        <end position="80"/>
    </location>
</feature>
<proteinExistence type="predicted"/>
<dbReference type="EMBL" id="GL888818">
    <property type="protein sequence ID" value="EGI57824.1"/>
    <property type="molecule type" value="Genomic_DNA"/>
</dbReference>
<feature type="compositionally biased region" description="Basic and acidic residues" evidence="1">
    <location>
        <begin position="49"/>
        <end position="73"/>
    </location>
</feature>
<keyword evidence="3" id="KW-1185">Reference proteome</keyword>
<accession>F4X6P2</accession>
<dbReference type="AlphaFoldDB" id="F4X6P2"/>
<dbReference type="InParanoid" id="F4X6P2"/>
<name>F4X6P2_ACREC</name>
<feature type="compositionally biased region" description="Basic and acidic residues" evidence="1">
    <location>
        <begin position="121"/>
        <end position="140"/>
    </location>
</feature>
<organism evidence="3">
    <name type="scientific">Acromyrmex echinatior</name>
    <name type="common">Panamanian leafcutter ant</name>
    <name type="synonym">Acromyrmex octospinosus echinatior</name>
    <dbReference type="NCBI Taxonomy" id="103372"/>
    <lineage>
        <taxon>Eukaryota</taxon>
        <taxon>Metazoa</taxon>
        <taxon>Ecdysozoa</taxon>
        <taxon>Arthropoda</taxon>
        <taxon>Hexapoda</taxon>
        <taxon>Insecta</taxon>
        <taxon>Pterygota</taxon>
        <taxon>Neoptera</taxon>
        <taxon>Endopterygota</taxon>
        <taxon>Hymenoptera</taxon>
        <taxon>Apocrita</taxon>
        <taxon>Aculeata</taxon>
        <taxon>Formicoidea</taxon>
        <taxon>Formicidae</taxon>
        <taxon>Myrmicinae</taxon>
        <taxon>Acromyrmex</taxon>
    </lineage>
</organism>
<sequence length="152" mass="17401">MVFPFVDSIGRINFRILAETARTPGVPWASWSSSRARVEKVKEVEVEMEVEGRAPKERTNEREKTRVERDRTHGISTDRSLKARNDERRWFDSPSLRKCLGRDVGCPRNANIRHIAAGEVTEGRREGGLSLRNEVEESIRHASTSTPFAKQR</sequence>
<evidence type="ECO:0000313" key="2">
    <source>
        <dbReference type="EMBL" id="EGI57824.1"/>
    </source>
</evidence>
<evidence type="ECO:0000313" key="3">
    <source>
        <dbReference type="Proteomes" id="UP000007755"/>
    </source>
</evidence>